<comment type="catalytic activity">
    <reaction evidence="5 6">
        <text>adenine + H2O + H(+) = hypoxanthine + NH4(+)</text>
        <dbReference type="Rhea" id="RHEA:23688"/>
        <dbReference type="ChEBI" id="CHEBI:15377"/>
        <dbReference type="ChEBI" id="CHEBI:15378"/>
        <dbReference type="ChEBI" id="CHEBI:16708"/>
        <dbReference type="ChEBI" id="CHEBI:17368"/>
        <dbReference type="ChEBI" id="CHEBI:28938"/>
        <dbReference type="EC" id="3.5.4.2"/>
    </reaction>
</comment>
<comment type="cofactor">
    <cofactor evidence="6">
        <name>Mn(2+)</name>
        <dbReference type="ChEBI" id="CHEBI:29035"/>
    </cofactor>
</comment>
<evidence type="ECO:0000313" key="9">
    <source>
        <dbReference type="EMBL" id="AFZ70274.1"/>
    </source>
</evidence>
<keyword evidence="4 6" id="KW-0464">Manganese</keyword>
<evidence type="ECO:0000259" key="7">
    <source>
        <dbReference type="Pfam" id="PF01979"/>
    </source>
</evidence>
<dbReference type="InterPro" id="IPR006679">
    <property type="entry name" value="Adenine_deam"/>
</dbReference>
<dbReference type="GO" id="GO:0000034">
    <property type="term" value="F:adenine deaminase activity"/>
    <property type="evidence" value="ECO:0007669"/>
    <property type="project" value="UniProtKB-UniRule"/>
</dbReference>
<dbReference type="OrthoDB" id="24954at2157"/>
<dbReference type="AlphaFoldDB" id="L0AA25"/>
<reference evidence="10" key="1">
    <citation type="submission" date="2012-03" db="EMBL/GenBank/DDBJ databases">
        <title>Complete genome of Caldisphaera lagunensis DSM 15908.</title>
        <authorList>
            <person name="Lucas S."/>
            <person name="Copeland A."/>
            <person name="Lapidus A."/>
            <person name="Glavina del Rio T."/>
            <person name="Dalin E."/>
            <person name="Tice H."/>
            <person name="Bruce D."/>
            <person name="Goodwin L."/>
            <person name="Pitluck S."/>
            <person name="Peters L."/>
            <person name="Mikhailova N."/>
            <person name="Teshima H."/>
            <person name="Kyrpides N."/>
            <person name="Mavromatis K."/>
            <person name="Ivanova N."/>
            <person name="Brettin T."/>
            <person name="Detter J.C."/>
            <person name="Han C."/>
            <person name="Larimer F."/>
            <person name="Land M."/>
            <person name="Hauser L."/>
            <person name="Markowitz V."/>
            <person name="Cheng J.-F."/>
            <person name="Hugenholtz P."/>
            <person name="Woyke T."/>
            <person name="Wu D."/>
            <person name="Spring S."/>
            <person name="Schroeder M."/>
            <person name="Brambilla E."/>
            <person name="Klenk H.-P."/>
            <person name="Eisen J.A."/>
        </authorList>
    </citation>
    <scope>NUCLEOTIDE SEQUENCE [LARGE SCALE GENOMIC DNA]</scope>
    <source>
        <strain evidence="10">DSM 15908 / JCM 11604 / IC-154</strain>
    </source>
</reference>
<evidence type="ECO:0000313" key="10">
    <source>
        <dbReference type="Proteomes" id="UP000010469"/>
    </source>
</evidence>
<dbReference type="InterPro" id="IPR006680">
    <property type="entry name" value="Amidohydro-rel"/>
</dbReference>
<evidence type="ECO:0000256" key="2">
    <source>
        <dbReference type="ARBA" id="ARBA00012782"/>
    </source>
</evidence>
<dbReference type="Gene3D" id="3.20.20.140">
    <property type="entry name" value="Metal-dependent hydrolases"/>
    <property type="match status" value="1"/>
</dbReference>
<dbReference type="RefSeq" id="WP_015232172.1">
    <property type="nucleotide sequence ID" value="NC_019791.1"/>
</dbReference>
<evidence type="ECO:0000256" key="4">
    <source>
        <dbReference type="ARBA" id="ARBA00023211"/>
    </source>
</evidence>
<dbReference type="Pfam" id="PF01979">
    <property type="entry name" value="Amidohydro_1"/>
    <property type="match status" value="1"/>
</dbReference>
<evidence type="ECO:0000256" key="6">
    <source>
        <dbReference type="HAMAP-Rule" id="MF_01518"/>
    </source>
</evidence>
<protein>
    <recommendedName>
        <fullName evidence="2 6">Adenine deaminase</fullName>
        <shortName evidence="6">Adenase</shortName>
        <shortName evidence="6">Adenine aminase</shortName>
        <ecNumber evidence="2 6">3.5.4.2</ecNumber>
    </recommendedName>
</protein>
<keyword evidence="3 6" id="KW-0378">Hydrolase</keyword>
<evidence type="ECO:0000256" key="3">
    <source>
        <dbReference type="ARBA" id="ARBA00022801"/>
    </source>
</evidence>
<evidence type="ECO:0000256" key="1">
    <source>
        <dbReference type="ARBA" id="ARBA00006773"/>
    </source>
</evidence>
<dbReference type="PANTHER" id="PTHR11113:SF2">
    <property type="entry name" value="ADENINE DEAMINASE"/>
    <property type="match status" value="1"/>
</dbReference>
<organism evidence="9 10">
    <name type="scientific">Caldisphaera lagunensis (strain DSM 15908 / JCM 11604 / ANMR 0165 / IC-154)</name>
    <dbReference type="NCBI Taxonomy" id="1056495"/>
    <lineage>
        <taxon>Archaea</taxon>
        <taxon>Thermoproteota</taxon>
        <taxon>Thermoprotei</taxon>
        <taxon>Acidilobales</taxon>
        <taxon>Caldisphaeraceae</taxon>
        <taxon>Caldisphaera</taxon>
    </lineage>
</organism>
<dbReference type="InterPro" id="IPR011059">
    <property type="entry name" value="Metal-dep_hydrolase_composite"/>
</dbReference>
<dbReference type="GO" id="GO:0006146">
    <property type="term" value="P:adenine catabolic process"/>
    <property type="evidence" value="ECO:0007669"/>
    <property type="project" value="InterPro"/>
</dbReference>
<dbReference type="EMBL" id="CP003378">
    <property type="protein sequence ID" value="AFZ70274.1"/>
    <property type="molecule type" value="Genomic_DNA"/>
</dbReference>
<feature type="domain" description="Adenine deaminase C-terminal" evidence="8">
    <location>
        <begin position="421"/>
        <end position="586"/>
    </location>
</feature>
<sequence length="594" mass="65884">MPTLKELIMASQGNIKADTIINNANLVSVTTGEIIEGASIGIYKGIIIRVMDKNEDISQYIGNKTNIIDAKNNYVMPGFIESHIHIESSLLNVREFGKLVIKHGVTTIIADPHEIGNVLGYEGVKLFIEESHHALPRIYFEAPSCVPAIDINKGLDSGGKIIDSNDIGKLIKMDKIIGLGEVMDFQSVLEANNNIIEKLEITKSANKVIEGHAPLLNKEKLDGYLITGINSDHESSLLEEALEKVRKGMYIFVREGSAWKNLNELSKLITKHKIDNRRLILVGDDINVVDLVEQGHLDYLINKSIELGIDPIKAIQMVTINSAEHLRMDDKIGIIAPGRFADIVFSDRLDKINVKMTMINGEVIYKDGYIIKDIDSYYSYPEYAKNTINIKPFNEEDLLIKVNDNVKEVKVNIIKAISGSALTERIVEYLPVKKGFVDSDMERNIMHIAVIDRHHATGNIGKGFVKNLEIEKGAIAQTIAHDTHNLIVAGYDVKDMITALKYVMESNGGIAYVDKGKLVSLVKLPIAGLISDSNYESVYKEVKQLEESLKASGASLNSVFMTLGLISLPVIPELRITDKGLVDVMRYEIINVLA</sequence>
<accession>L0AA25</accession>
<dbReference type="HAMAP" id="MF_01518">
    <property type="entry name" value="Adenine_deamin"/>
    <property type="match status" value="1"/>
</dbReference>
<dbReference type="Gene3D" id="2.30.40.10">
    <property type="entry name" value="Urease, subunit C, domain 1"/>
    <property type="match status" value="1"/>
</dbReference>
<keyword evidence="10" id="KW-1185">Reference proteome</keyword>
<proteinExistence type="inferred from homology"/>
<dbReference type="STRING" id="1056495.Calag_0510"/>
<dbReference type="SUPFAM" id="SSF51556">
    <property type="entry name" value="Metallo-dependent hydrolases"/>
    <property type="match status" value="1"/>
</dbReference>
<dbReference type="Pfam" id="PF13382">
    <property type="entry name" value="Adenine_deam_C"/>
    <property type="match status" value="1"/>
</dbReference>
<feature type="domain" description="Amidohydrolase-related" evidence="7">
    <location>
        <begin position="74"/>
        <end position="363"/>
    </location>
</feature>
<dbReference type="GeneID" id="14211770"/>
<gene>
    <name evidence="6" type="primary">ade</name>
    <name evidence="9" type="ordered locus">Calag_0510</name>
</gene>
<dbReference type="eggNOG" id="arCOG00693">
    <property type="taxonomic scope" value="Archaea"/>
</dbReference>
<dbReference type="SUPFAM" id="SSF51338">
    <property type="entry name" value="Composite domain of metallo-dependent hydrolases"/>
    <property type="match status" value="1"/>
</dbReference>
<dbReference type="NCBIfam" id="TIGR01178">
    <property type="entry name" value="ade"/>
    <property type="match status" value="1"/>
</dbReference>
<dbReference type="KEGG" id="clg:Calag_0510"/>
<name>L0AA25_CALLD</name>
<evidence type="ECO:0000259" key="8">
    <source>
        <dbReference type="Pfam" id="PF13382"/>
    </source>
</evidence>
<evidence type="ECO:0000256" key="5">
    <source>
        <dbReference type="ARBA" id="ARBA00047720"/>
    </source>
</evidence>
<dbReference type="InterPro" id="IPR026912">
    <property type="entry name" value="Adenine_deam_C"/>
</dbReference>
<comment type="similarity">
    <text evidence="1 6">Belongs to the metallo-dependent hydrolases superfamily. Adenine deaminase family.</text>
</comment>
<dbReference type="EC" id="3.5.4.2" evidence="2 6"/>
<dbReference type="Proteomes" id="UP000010469">
    <property type="component" value="Chromosome"/>
</dbReference>
<dbReference type="InParanoid" id="L0AA25"/>
<dbReference type="HOGENOM" id="CLU_027935_0_0_2"/>
<dbReference type="InterPro" id="IPR032466">
    <property type="entry name" value="Metal_Hydrolase"/>
</dbReference>
<dbReference type="PANTHER" id="PTHR11113">
    <property type="entry name" value="N-ACETYLGLUCOSAMINE-6-PHOSPHATE DEACETYLASE"/>
    <property type="match status" value="1"/>
</dbReference>